<organism evidence="1 2">
    <name type="scientific">Roseburia porci</name>
    <dbReference type="NCBI Taxonomy" id="2605790"/>
    <lineage>
        <taxon>Bacteria</taxon>
        <taxon>Bacillati</taxon>
        <taxon>Bacillota</taxon>
        <taxon>Clostridia</taxon>
        <taxon>Lachnospirales</taxon>
        <taxon>Lachnospiraceae</taxon>
        <taxon>Roseburia</taxon>
    </lineage>
</organism>
<dbReference type="EMBL" id="VUNI01000037">
    <property type="protein sequence ID" value="MST76043.1"/>
    <property type="molecule type" value="Genomic_DNA"/>
</dbReference>
<evidence type="ECO:0008006" key="3">
    <source>
        <dbReference type="Google" id="ProtNLM"/>
    </source>
</evidence>
<sequence>MIIMERKSLLIKDTTKEERIRIVQEGLSQCGGSCDFCNGCDNLGGGSVDAFYEPYINGEKELRELNEEYRSNSGMVK</sequence>
<protein>
    <recommendedName>
        <fullName evidence="3">Purine biosynthesis protein PurH</fullName>
    </recommendedName>
</protein>
<dbReference type="AlphaFoldDB" id="A0A6L5YU11"/>
<keyword evidence="2" id="KW-1185">Reference proteome</keyword>
<gene>
    <name evidence="1" type="ORF">FYJ75_13805</name>
</gene>
<reference evidence="1 2" key="1">
    <citation type="submission" date="2019-08" db="EMBL/GenBank/DDBJ databases">
        <title>In-depth cultivation of the pig gut microbiome towards novel bacterial diversity and tailored functional studies.</title>
        <authorList>
            <person name="Wylensek D."/>
            <person name="Hitch T.C.A."/>
            <person name="Clavel T."/>
        </authorList>
    </citation>
    <scope>NUCLEOTIDE SEQUENCE [LARGE SCALE GENOMIC DNA]</scope>
    <source>
        <strain evidence="1 2">MUC/MUC-530-WT-4D</strain>
    </source>
</reference>
<comment type="caution">
    <text evidence="1">The sequence shown here is derived from an EMBL/GenBank/DDBJ whole genome shotgun (WGS) entry which is preliminary data.</text>
</comment>
<proteinExistence type="predicted"/>
<evidence type="ECO:0000313" key="2">
    <source>
        <dbReference type="Proteomes" id="UP000474024"/>
    </source>
</evidence>
<evidence type="ECO:0000313" key="1">
    <source>
        <dbReference type="EMBL" id="MST76043.1"/>
    </source>
</evidence>
<dbReference type="Proteomes" id="UP000474024">
    <property type="component" value="Unassembled WGS sequence"/>
</dbReference>
<accession>A0A6L5YU11</accession>
<name>A0A6L5YU11_9FIRM</name>